<comment type="caution">
    <text evidence="7">The sequence shown here is derived from an EMBL/GenBank/DDBJ whole genome shotgun (WGS) entry which is preliminary data.</text>
</comment>
<dbReference type="Pfam" id="PF00251">
    <property type="entry name" value="Glyco_hydro_32N"/>
    <property type="match status" value="1"/>
</dbReference>
<dbReference type="GO" id="GO:0005737">
    <property type="term" value="C:cytoplasm"/>
    <property type="evidence" value="ECO:0007669"/>
    <property type="project" value="TreeGrafter"/>
</dbReference>
<dbReference type="PANTHER" id="PTHR42800:SF1">
    <property type="entry name" value="EXOINULINASE INUD (AFU_ORTHOLOGUE AFUA_5G00480)"/>
    <property type="match status" value="1"/>
</dbReference>
<evidence type="ECO:0000256" key="2">
    <source>
        <dbReference type="ARBA" id="ARBA00022801"/>
    </source>
</evidence>
<sequence length="526" mass="59527">MRCHGAKALWVGGYLEVRLNRQSKNKTTLMPNYMNAITYYQERYRPQYHFSPERNWMNDPNGLVYAHGLYHLFYQHNPLGDQWGHMSWGHAVSRDLVHWQHWPVALWETDEVMIFSGSAVLDVYNTSGLGTLDNPPLVAIYTGHYKTMEKQAQHLAYSLDRGRSWIPYAGNPVLDIGERDFRDPKVFWHAPEAQWIMVVALAAARKIQIYASKNLKEWTLRSTFGPAGAVEGVWECPDLFPLLVEGEPGSVRWVLKVDVNPGGPTGGSGSQYFIGYFDGSRFTPEEPVAVGQAHARWVDYGADFYAAITWFGAPGEDLYRLWVGWMNNWLYAHAIPTSPWRGQLSLARRVSLRRIGGRLHLVQAPVPSLSTLRQRYWAIENQPIVGEQRLAIQGKTLELIAAFVVGKARVVGLKVRVGEGEETVIGYEVATQRIFVDRKRSGLVAFHPKFATRKEAKLPLEEGKLRLRVFVDWSSVEVFAGEGQVVFTELIFPKPESEGVVMFAEGGEAHLVSLEAWELASGWKAM</sequence>
<evidence type="ECO:0000313" key="7">
    <source>
        <dbReference type="EMBL" id="HER96129.1"/>
    </source>
</evidence>
<dbReference type="GO" id="GO:0005987">
    <property type="term" value="P:sucrose catabolic process"/>
    <property type="evidence" value="ECO:0007669"/>
    <property type="project" value="TreeGrafter"/>
</dbReference>
<dbReference type="CDD" id="cd18622">
    <property type="entry name" value="GH32_Inu-like"/>
    <property type="match status" value="1"/>
</dbReference>
<evidence type="ECO:0000256" key="4">
    <source>
        <dbReference type="RuleBase" id="RU362110"/>
    </source>
</evidence>
<organism evidence="7">
    <name type="scientific">Rhodothermus marinus</name>
    <name type="common">Rhodothermus obamensis</name>
    <dbReference type="NCBI Taxonomy" id="29549"/>
    <lineage>
        <taxon>Bacteria</taxon>
        <taxon>Pseudomonadati</taxon>
        <taxon>Rhodothermota</taxon>
        <taxon>Rhodothermia</taxon>
        <taxon>Rhodothermales</taxon>
        <taxon>Rhodothermaceae</taxon>
        <taxon>Rhodothermus</taxon>
    </lineage>
</organism>
<dbReference type="InterPro" id="IPR023296">
    <property type="entry name" value="Glyco_hydro_beta-prop_sf"/>
</dbReference>
<protein>
    <submittedName>
        <fullName evidence="7">Glycoside hydrolase family 32 protein</fullName>
    </submittedName>
</protein>
<evidence type="ECO:0000256" key="3">
    <source>
        <dbReference type="ARBA" id="ARBA00023295"/>
    </source>
</evidence>
<reference evidence="7" key="1">
    <citation type="journal article" date="2020" name="mSystems">
        <title>Genome- and Community-Level Interaction Insights into Carbon Utilization and Element Cycling Functions of Hydrothermarchaeota in Hydrothermal Sediment.</title>
        <authorList>
            <person name="Zhou Z."/>
            <person name="Liu Y."/>
            <person name="Xu W."/>
            <person name="Pan J."/>
            <person name="Luo Z.H."/>
            <person name="Li M."/>
        </authorList>
    </citation>
    <scope>NUCLEOTIDE SEQUENCE [LARGE SCALE GENOMIC DNA]</scope>
    <source>
        <strain evidence="7">SpSt-143</strain>
    </source>
</reference>
<dbReference type="InterPro" id="IPR018053">
    <property type="entry name" value="Glyco_hydro_32_AS"/>
</dbReference>
<dbReference type="InterPro" id="IPR001362">
    <property type="entry name" value="Glyco_hydro_32"/>
</dbReference>
<feature type="domain" description="Glycosyl hydrolase family 32 C-terminal" evidence="6">
    <location>
        <begin position="386"/>
        <end position="518"/>
    </location>
</feature>
<dbReference type="SMART" id="SM00640">
    <property type="entry name" value="Glyco_32"/>
    <property type="match status" value="1"/>
</dbReference>
<dbReference type="Gene3D" id="2.115.10.20">
    <property type="entry name" value="Glycosyl hydrolase domain, family 43"/>
    <property type="match status" value="1"/>
</dbReference>
<dbReference type="SUPFAM" id="SSF49899">
    <property type="entry name" value="Concanavalin A-like lectins/glucanases"/>
    <property type="match status" value="1"/>
</dbReference>
<dbReference type="EMBL" id="DSGB01000005">
    <property type="protein sequence ID" value="HER96129.1"/>
    <property type="molecule type" value="Genomic_DNA"/>
</dbReference>
<keyword evidence="3 4" id="KW-0326">Glycosidase</keyword>
<dbReference type="Pfam" id="PF08244">
    <property type="entry name" value="Glyco_hydro_32C"/>
    <property type="match status" value="1"/>
</dbReference>
<dbReference type="SUPFAM" id="SSF75005">
    <property type="entry name" value="Arabinanase/levansucrase/invertase"/>
    <property type="match status" value="1"/>
</dbReference>
<evidence type="ECO:0000259" key="5">
    <source>
        <dbReference type="Pfam" id="PF00251"/>
    </source>
</evidence>
<dbReference type="GO" id="GO:0004575">
    <property type="term" value="F:sucrose alpha-glucosidase activity"/>
    <property type="evidence" value="ECO:0007669"/>
    <property type="project" value="TreeGrafter"/>
</dbReference>
<accession>A0A7V2F638</accession>
<comment type="similarity">
    <text evidence="1 4">Belongs to the glycosyl hydrolase 32 family.</text>
</comment>
<proteinExistence type="inferred from homology"/>
<dbReference type="InterPro" id="IPR013148">
    <property type="entry name" value="Glyco_hydro_32_N"/>
</dbReference>
<dbReference type="PROSITE" id="PS00609">
    <property type="entry name" value="GLYCOSYL_HYDROL_F32"/>
    <property type="match status" value="1"/>
</dbReference>
<dbReference type="InterPro" id="IPR013189">
    <property type="entry name" value="Glyco_hydro_32_C"/>
</dbReference>
<dbReference type="InterPro" id="IPR013320">
    <property type="entry name" value="ConA-like_dom_sf"/>
</dbReference>
<dbReference type="PANTHER" id="PTHR42800">
    <property type="entry name" value="EXOINULINASE INUD (AFU_ORTHOLOGUE AFUA_5G00480)"/>
    <property type="match status" value="1"/>
</dbReference>
<name>A0A7V2F638_RHOMR</name>
<evidence type="ECO:0000259" key="6">
    <source>
        <dbReference type="Pfam" id="PF08244"/>
    </source>
</evidence>
<gene>
    <name evidence="7" type="ORF">ENO59_06385</name>
</gene>
<dbReference type="Gene3D" id="2.60.120.560">
    <property type="entry name" value="Exo-inulinase, domain 1"/>
    <property type="match status" value="1"/>
</dbReference>
<dbReference type="AlphaFoldDB" id="A0A7V2F638"/>
<feature type="domain" description="Glycosyl hydrolase family 32 N-terminal" evidence="5">
    <location>
        <begin position="49"/>
        <end position="365"/>
    </location>
</feature>
<evidence type="ECO:0000256" key="1">
    <source>
        <dbReference type="ARBA" id="ARBA00009902"/>
    </source>
</evidence>
<keyword evidence="2 4" id="KW-0378">Hydrolase</keyword>